<dbReference type="EMBL" id="BAABIC010000023">
    <property type="protein sequence ID" value="GAA4707084.1"/>
    <property type="molecule type" value="Genomic_DNA"/>
</dbReference>
<gene>
    <name evidence="1" type="ORF">GCM10023215_54860</name>
</gene>
<evidence type="ECO:0000313" key="2">
    <source>
        <dbReference type="Proteomes" id="UP001500325"/>
    </source>
</evidence>
<protein>
    <recommendedName>
        <fullName evidence="3">DUF5753 domain-containing protein</fullName>
    </recommendedName>
</protein>
<accession>A0ABP8XFG1</accession>
<proteinExistence type="predicted"/>
<comment type="caution">
    <text evidence="1">The sequence shown here is derived from an EMBL/GenBank/DDBJ whole genome shotgun (WGS) entry which is preliminary data.</text>
</comment>
<evidence type="ECO:0000313" key="1">
    <source>
        <dbReference type="EMBL" id="GAA4707084.1"/>
    </source>
</evidence>
<organism evidence="1 2">
    <name type="scientific">Pseudonocardia yuanmonensis</name>
    <dbReference type="NCBI Taxonomy" id="1095914"/>
    <lineage>
        <taxon>Bacteria</taxon>
        <taxon>Bacillati</taxon>
        <taxon>Actinomycetota</taxon>
        <taxon>Actinomycetes</taxon>
        <taxon>Pseudonocardiales</taxon>
        <taxon>Pseudonocardiaceae</taxon>
        <taxon>Pseudonocardia</taxon>
    </lineage>
</organism>
<keyword evidence="2" id="KW-1185">Reference proteome</keyword>
<dbReference type="Proteomes" id="UP001500325">
    <property type="component" value="Unassembled WGS sequence"/>
</dbReference>
<reference evidence="2" key="1">
    <citation type="journal article" date="2019" name="Int. J. Syst. Evol. Microbiol.">
        <title>The Global Catalogue of Microorganisms (GCM) 10K type strain sequencing project: providing services to taxonomists for standard genome sequencing and annotation.</title>
        <authorList>
            <consortium name="The Broad Institute Genomics Platform"/>
            <consortium name="The Broad Institute Genome Sequencing Center for Infectious Disease"/>
            <person name="Wu L."/>
            <person name="Ma J."/>
        </authorList>
    </citation>
    <scope>NUCLEOTIDE SEQUENCE [LARGE SCALE GENOMIC DNA]</scope>
    <source>
        <strain evidence="2">JCM 18055</strain>
    </source>
</reference>
<name>A0ABP8XFG1_9PSEU</name>
<evidence type="ECO:0008006" key="3">
    <source>
        <dbReference type="Google" id="ProtNLM"/>
    </source>
</evidence>
<dbReference type="RefSeq" id="WP_345383648.1">
    <property type="nucleotide sequence ID" value="NZ_BAABIC010000023.1"/>
</dbReference>
<sequence length="126" mass="13214">MSIVAALLRLRLPRDVACAHSEALTLAAIATHLPASPELNVISELTERQGGSPVGLWTYSLLRAVPLRVPVCGDQLVHIAGTAADRAMRAEYGAAAGAHAILARTAEQLATCRRAMAGTPAQLGRR</sequence>